<dbReference type="GO" id="GO:0016787">
    <property type="term" value="F:hydrolase activity"/>
    <property type="evidence" value="ECO:0007669"/>
    <property type="project" value="UniProtKB-KW"/>
</dbReference>
<dbReference type="RefSeq" id="WP_249301739.1">
    <property type="nucleotide sequence ID" value="NZ_JACRSP010000006.1"/>
</dbReference>
<keyword evidence="2" id="KW-0378">Hydrolase</keyword>
<evidence type="ECO:0000256" key="1">
    <source>
        <dbReference type="SAM" id="MobiDB-lite"/>
    </source>
</evidence>
<dbReference type="EMBL" id="JACRSP010000006">
    <property type="protein sequence ID" value="MBC8537248.1"/>
    <property type="molecule type" value="Genomic_DNA"/>
</dbReference>
<dbReference type="AlphaFoldDB" id="A0A926DEP6"/>
<feature type="region of interest" description="Disordered" evidence="1">
    <location>
        <begin position="38"/>
        <end position="78"/>
    </location>
</feature>
<proteinExistence type="predicted"/>
<gene>
    <name evidence="2" type="ORF">H8695_11170</name>
</gene>
<organism evidence="2 3">
    <name type="scientific">Feifania hominis</name>
    <dbReference type="NCBI Taxonomy" id="2763660"/>
    <lineage>
        <taxon>Bacteria</taxon>
        <taxon>Bacillati</taxon>
        <taxon>Bacillota</taxon>
        <taxon>Clostridia</taxon>
        <taxon>Eubacteriales</taxon>
        <taxon>Feifaniaceae</taxon>
        <taxon>Feifania</taxon>
    </lineage>
</organism>
<evidence type="ECO:0000313" key="2">
    <source>
        <dbReference type="EMBL" id="MBC8537248.1"/>
    </source>
</evidence>
<dbReference type="Proteomes" id="UP000620366">
    <property type="component" value="Unassembled WGS sequence"/>
</dbReference>
<comment type="caution">
    <text evidence="2">The sequence shown here is derived from an EMBL/GenBank/DDBJ whole genome shotgun (WGS) entry which is preliminary data.</text>
</comment>
<protein>
    <submittedName>
        <fullName evidence="2">Cell wall hydrolase</fullName>
    </submittedName>
</protein>
<evidence type="ECO:0000313" key="3">
    <source>
        <dbReference type="Proteomes" id="UP000620366"/>
    </source>
</evidence>
<feature type="region of interest" description="Disordered" evidence="1">
    <location>
        <begin position="93"/>
        <end position="112"/>
    </location>
</feature>
<sequence length="269" mass="31127">MANNEFYDKIVKNGRNTNQKNPVGRGVWRDALLSTQKEPAGFDDSTNTGWVDRGGMSTDWSEQYRPGGMSTDGSEQYNMNERRKNEQLVTKEQYSKNILGEPGSGKFESMEPSERREYLMNNVFDIRELIARTIYGEQTHADQQLPVAFTIYNRKNYHNPAEKNYTKKNYWDIVSEPGQFTALSGEGGNVQSFYIDYDSEGWKNALELADDILDGVLAEQYKSPISTYTQYRTKNQFYNHYDPDRRTYADKPIEEPITIGNHVFFKYIG</sequence>
<keyword evidence="3" id="KW-1185">Reference proteome</keyword>
<accession>A0A926DEP6</accession>
<name>A0A926DEP6_9FIRM</name>
<reference evidence="2" key="1">
    <citation type="submission" date="2020-08" db="EMBL/GenBank/DDBJ databases">
        <title>Genome public.</title>
        <authorList>
            <person name="Liu C."/>
            <person name="Sun Q."/>
        </authorList>
    </citation>
    <scope>NUCLEOTIDE SEQUENCE</scope>
    <source>
        <strain evidence="2">BX7</strain>
    </source>
</reference>